<dbReference type="HOGENOM" id="CLU_907931_0_0_2"/>
<keyword evidence="3" id="KW-1185">Reference proteome</keyword>
<evidence type="ECO:0000313" key="3">
    <source>
        <dbReference type="Proteomes" id="UP000008386"/>
    </source>
</evidence>
<dbReference type="InterPro" id="IPR001667">
    <property type="entry name" value="DDH_dom"/>
</dbReference>
<name>F8AEF2_PYRYC</name>
<dbReference type="SUPFAM" id="SSF64182">
    <property type="entry name" value="DHH phosphoesterases"/>
    <property type="match status" value="1"/>
</dbReference>
<dbReference type="InterPro" id="IPR038763">
    <property type="entry name" value="DHH_sf"/>
</dbReference>
<dbReference type="eggNOG" id="arCOG00426">
    <property type="taxonomic scope" value="Archaea"/>
</dbReference>
<dbReference type="Pfam" id="PF01368">
    <property type="entry name" value="DHH"/>
    <property type="match status" value="1"/>
</dbReference>
<evidence type="ECO:0000259" key="1">
    <source>
        <dbReference type="Pfam" id="PF01368"/>
    </source>
</evidence>
<dbReference type="STRING" id="529709.PYCH_17540"/>
<dbReference type="Proteomes" id="UP000008386">
    <property type="component" value="Chromosome"/>
</dbReference>
<dbReference type="AlphaFoldDB" id="F8AEF2"/>
<protein>
    <submittedName>
        <fullName evidence="2">DHH family</fullName>
    </submittedName>
</protein>
<dbReference type="KEGG" id="pya:PYCH_17540"/>
<sequence>MLALIIHHWDTDGITTAALLVRALELGDFKNMTPPIGEFRFDGKIWAAIERADKLYVLDLNLPQEVEKVPVETLFIDHHIQPRIKNPRVRQVNPALEGKHYPSASLVVSEHFGIFNAWSALGAVGDIGEKAFELSRVEELLKGEGLSREDALKLVELIDSNYIVMDRMAVEEALHVLLNYELRELLEYEPWIRRVEAIKEAVEEVMSSVEERNGFAIVDFESPFNIISKVARKLVWEKGYRGAVVVNRNFHGKAQVYFRVSPKEAERISVLTIIGKLRGLGVNAGGKREVIGCICERGKLDEVLSVIDAYLG</sequence>
<feature type="domain" description="DDH" evidence="1">
    <location>
        <begin position="4"/>
        <end position="111"/>
    </location>
</feature>
<organism evidence="2 3">
    <name type="scientific">Pyrococcus yayanosii (strain CH1 / JCM 16557)</name>
    <dbReference type="NCBI Taxonomy" id="529709"/>
    <lineage>
        <taxon>Archaea</taxon>
        <taxon>Methanobacteriati</taxon>
        <taxon>Methanobacteriota</taxon>
        <taxon>Thermococci</taxon>
        <taxon>Thermococcales</taxon>
        <taxon>Thermococcaceae</taxon>
        <taxon>Pyrococcus</taxon>
    </lineage>
</organism>
<evidence type="ECO:0000313" key="2">
    <source>
        <dbReference type="EMBL" id="AEH25413.1"/>
    </source>
</evidence>
<dbReference type="EMBL" id="CP002779">
    <property type="protein sequence ID" value="AEH25413.1"/>
    <property type="molecule type" value="Genomic_DNA"/>
</dbReference>
<proteinExistence type="predicted"/>
<reference evidence="2 3" key="1">
    <citation type="journal article" date="2011" name="J. Bacteriol.">
        <title>Complete genome sequence of the obligate piezophilic hyperthermophilic archaeon Pyrococcus yayanosii CH1.</title>
        <authorList>
            <person name="Jun X."/>
            <person name="Lupeng L."/>
            <person name="Minjuan X."/>
            <person name="Oger P."/>
            <person name="Fengping W."/>
            <person name="Jebbar M."/>
            <person name="Xiang X."/>
        </authorList>
    </citation>
    <scope>NUCLEOTIDE SEQUENCE [LARGE SCALE GENOMIC DNA]</scope>
    <source>
        <strain evidence="3">CH1 / JCM 16557</strain>
    </source>
</reference>
<gene>
    <name evidence="2" type="ordered locus">PYCH_17540</name>
</gene>
<accession>F8AEF2</accession>